<protein>
    <submittedName>
        <fullName evidence="1">Uncharacterized protein</fullName>
    </submittedName>
</protein>
<proteinExistence type="predicted"/>
<sequence>MAENKYVLKALSTYTGKENTLYQKEFDTRERAEMYRDILEPVLKKAQTDNPVLPYVTYVIEELPEG</sequence>
<dbReference type="EMBL" id="PRLD01000009">
    <property type="protein sequence ID" value="RAW56727.1"/>
    <property type="molecule type" value="Genomic_DNA"/>
</dbReference>
<name>A0A329U2F4_9FIRM</name>
<reference evidence="1 2" key="1">
    <citation type="submission" date="2018-02" db="EMBL/GenBank/DDBJ databases">
        <title>Complete genome sequencing of Faecalibacterium prausnitzii strains isolated from the human gut.</title>
        <authorList>
            <person name="Fitzgerald B.C."/>
            <person name="Shkoporov A.N."/>
            <person name="Ross P.R."/>
            <person name="Hill C."/>
        </authorList>
    </citation>
    <scope>NUCLEOTIDE SEQUENCE [LARGE SCALE GENOMIC DNA]</scope>
    <source>
        <strain evidence="1 2">APC923/51-1</strain>
    </source>
</reference>
<evidence type="ECO:0000313" key="2">
    <source>
        <dbReference type="Proteomes" id="UP000251281"/>
    </source>
</evidence>
<accession>A0A329U2F4</accession>
<dbReference type="Proteomes" id="UP000251281">
    <property type="component" value="Unassembled WGS sequence"/>
</dbReference>
<dbReference type="RefSeq" id="WP_112091279.1">
    <property type="nucleotide sequence ID" value="NZ_PRLD01000009.1"/>
</dbReference>
<gene>
    <name evidence="1" type="ORF">C4N24_09890</name>
</gene>
<dbReference type="AlphaFoldDB" id="A0A329U2F4"/>
<organism evidence="1 2">
    <name type="scientific">Faecalibacterium prausnitzii</name>
    <dbReference type="NCBI Taxonomy" id="853"/>
    <lineage>
        <taxon>Bacteria</taxon>
        <taxon>Bacillati</taxon>
        <taxon>Bacillota</taxon>
        <taxon>Clostridia</taxon>
        <taxon>Eubacteriales</taxon>
        <taxon>Oscillospiraceae</taxon>
        <taxon>Faecalibacterium</taxon>
    </lineage>
</organism>
<evidence type="ECO:0000313" key="1">
    <source>
        <dbReference type="EMBL" id="RAW56727.1"/>
    </source>
</evidence>
<comment type="caution">
    <text evidence="1">The sequence shown here is derived from an EMBL/GenBank/DDBJ whole genome shotgun (WGS) entry which is preliminary data.</text>
</comment>